<feature type="region of interest" description="Disordered" evidence="1">
    <location>
        <begin position="519"/>
        <end position="540"/>
    </location>
</feature>
<dbReference type="PANTHER" id="PTHR30313">
    <property type="entry name" value="DNA PRIMASE"/>
    <property type="match status" value="1"/>
</dbReference>
<feature type="compositionally biased region" description="Acidic residues" evidence="1">
    <location>
        <begin position="300"/>
        <end position="312"/>
    </location>
</feature>
<evidence type="ECO:0000259" key="2">
    <source>
        <dbReference type="Pfam" id="PF08275"/>
    </source>
</evidence>
<dbReference type="InterPro" id="IPR013264">
    <property type="entry name" value="DNAG_N"/>
</dbReference>
<evidence type="ECO:0000256" key="1">
    <source>
        <dbReference type="SAM" id="MobiDB-lite"/>
    </source>
</evidence>
<feature type="compositionally biased region" description="Basic and acidic residues" evidence="1">
    <location>
        <begin position="1323"/>
        <end position="1333"/>
    </location>
</feature>
<protein>
    <recommendedName>
        <fullName evidence="2">DNA primase DNAG catalytic core N-terminal domain-containing protein</fullName>
    </recommendedName>
</protein>
<keyword evidence="4" id="KW-1185">Reference proteome</keyword>
<dbReference type="SUPFAM" id="SSF56731">
    <property type="entry name" value="DNA primase core"/>
    <property type="match status" value="1"/>
</dbReference>
<proteinExistence type="predicted"/>
<feature type="region of interest" description="Disordered" evidence="1">
    <location>
        <begin position="269"/>
        <end position="426"/>
    </location>
</feature>
<dbReference type="InterPro" id="IPR037068">
    <property type="entry name" value="DNA_primase_core_N_sf"/>
</dbReference>
<feature type="region of interest" description="Disordered" evidence="1">
    <location>
        <begin position="802"/>
        <end position="854"/>
    </location>
</feature>
<dbReference type="GO" id="GO:0006269">
    <property type="term" value="P:DNA replication, synthesis of primer"/>
    <property type="evidence" value="ECO:0007669"/>
    <property type="project" value="TreeGrafter"/>
</dbReference>
<feature type="region of interest" description="Disordered" evidence="1">
    <location>
        <begin position="750"/>
        <end position="778"/>
    </location>
</feature>
<organism evidence="3 4">
    <name type="scientific">Halonotius pteroides</name>
    <dbReference type="NCBI Taxonomy" id="268735"/>
    <lineage>
        <taxon>Archaea</taxon>
        <taxon>Methanobacteriati</taxon>
        <taxon>Methanobacteriota</taxon>
        <taxon>Stenosarchaea group</taxon>
        <taxon>Halobacteria</taxon>
        <taxon>Halobacteriales</taxon>
        <taxon>Haloferacaceae</taxon>
        <taxon>Halonotius</taxon>
    </lineage>
</organism>
<feature type="region of interest" description="Disordered" evidence="1">
    <location>
        <begin position="943"/>
        <end position="964"/>
    </location>
</feature>
<feature type="compositionally biased region" description="Polar residues" evidence="1">
    <location>
        <begin position="1180"/>
        <end position="1193"/>
    </location>
</feature>
<dbReference type="CDD" id="cd01029">
    <property type="entry name" value="TOPRIM_primases"/>
    <property type="match status" value="1"/>
</dbReference>
<feature type="domain" description="DNA primase DNAG catalytic core N-terminal" evidence="2">
    <location>
        <begin position="558"/>
        <end position="628"/>
    </location>
</feature>
<gene>
    <name evidence="3" type="ORF">DP106_13920</name>
</gene>
<feature type="compositionally biased region" description="Polar residues" evidence="1">
    <location>
        <begin position="353"/>
        <end position="362"/>
    </location>
</feature>
<dbReference type="EMBL" id="QMDW01000031">
    <property type="protein sequence ID" value="RJX47852.1"/>
    <property type="molecule type" value="Genomic_DNA"/>
</dbReference>
<feature type="compositionally biased region" description="Acidic residues" evidence="1">
    <location>
        <begin position="370"/>
        <end position="390"/>
    </location>
</feature>
<reference evidence="3 4" key="1">
    <citation type="submission" date="2018-06" db="EMBL/GenBank/DDBJ databases">
        <title>Halonotius sp. F13-13 a new haloarchaeeon isolated from a solar saltern from Isla Cristina, Huelva, Spain.</title>
        <authorList>
            <person name="Duran-Viseras A."/>
            <person name="Sanchez-Porro C."/>
            <person name="Ventosa A."/>
        </authorList>
    </citation>
    <scope>NUCLEOTIDE SEQUENCE [LARGE SCALE GENOMIC DNA]</scope>
    <source>
        <strain evidence="3 4">CECT 7525</strain>
    </source>
</reference>
<feature type="compositionally biased region" description="Acidic residues" evidence="1">
    <location>
        <begin position="1273"/>
        <end position="1283"/>
    </location>
</feature>
<dbReference type="PANTHER" id="PTHR30313:SF2">
    <property type="entry name" value="DNA PRIMASE"/>
    <property type="match status" value="1"/>
</dbReference>
<feature type="compositionally biased region" description="Polar residues" evidence="1">
    <location>
        <begin position="1260"/>
        <end position="1272"/>
    </location>
</feature>
<dbReference type="InterPro" id="IPR034154">
    <property type="entry name" value="TOPRIM_DnaG/twinkle"/>
</dbReference>
<feature type="region of interest" description="Disordered" evidence="1">
    <location>
        <begin position="1175"/>
        <end position="1342"/>
    </location>
</feature>
<accession>A0A3A6PWD8</accession>
<comment type="caution">
    <text evidence="3">The sequence shown here is derived from an EMBL/GenBank/DDBJ whole genome shotgun (WGS) entry which is preliminary data.</text>
</comment>
<sequence length="1443" mass="158110">MSTIAIYSTLMNSFEQLRQEVNTRETIHGYRKDHPPVTHARLNEVKEEFGAKHPGEIEMWRTIWDDYNLDYNTGIPEDYLPKAIRGALGLSKDKAIDAVNIGKEFDLLLEADPAETIDLQYDTESDTILRLVLPTERPDLYCDDVEQFADRDKWAEIWEMGGFDGSFLISKDDMVDFCINLLGIETEPQARAAIKVGEMSDSILRQDDGYILSGERAASYWLGLWESRGYVYEEAIPKKQIQVAIVARETVGGDEAHELIEDAVERGELYSPDDADDNELAINDPSSEDGPEIERKVGIDTDDDDTDDDDGESPQQATNGDTPDSTAPSESGEAETSPSENGSAGGVDADSPDGQTAATSSGDGDPPDATPDEGDTTSDESGSDGEDDDTLNTSPVEETPDTPDKTKEELLAENDDLRELEASIKADPPTGWRVKAAMAEAIEFFHNNLDNRIPENVEWNEQNPDAGYRKPETAREYFRDPKYDDDPAATRQINPRTDIIAETDGPNEFDISGIASHRLSEDTAGNESSNDSEQSDAADVLAEDKTETVTPYNIETRNNRGWSPKTIREKKLGWAPRDMDSLREHLVEEGFTDREMLATGLFNVTDDGKLLPFIQARYVLPYFDESGDPEFLISRSINTDIPGGRDGEGPDFHSESKYIKPKDRHLREPIYGTESIEKGEPLVITEGIADAITAHEFDIPCISPVTKQFKEQHFPHLESLILEHDVPQVFIIQDADPPASSVAQRYTEDYHDSYDSDADEPGKEPLTTAGPDSDITDALTVKQKGPGFEGALRTAMHLDAVGRRAGSQGRTDDADSQTIPDSKWNRDDADGDKSYTDSDDSPAASTEPVAASAATPDRAFETYLIELPRFGETKYDFDDYLSDGMGQLAPPAMWAMHNAGSGGDVETPVWIDKLLFNGSIDYPEIDSYDDLPDERRYVEQDLTQNEDGEGTNHPIRSAPAYHPDPRAEGTTLPLAMTILNFLPSIGPNNGALSPAVREGASSSTPGNFDNVPDDYTTESDNDLFNLNFKDVTSLGEGFRGKSPFGHTGESEDYFCVISEEIAYCHKRETAYTPGTAVLVAEGERRADNPGGSFSPKEKFVFWRHVRERGILDVKAPKDAMLYYARSEKIVSEDELVERDGPHGPFETMKAPKKCETLAAIGEEHSFEIHWDNYDSVITKPDTNGESGQPTTDDQPGDGESGSGGSSESTSGQSASDGEQSAAEQSGQSGASGESESATSSAGESSSDGDSTEATGVKITGDTSSNGTTNEADQPTDDDDDDSPPEAGDVPGGASSEDIFGSADGIGSDGESSTDSADEDDADNDRATKFHTYEEPDLDNPSIDVDIDAVAQFIEHHATTEEEDNQSLKTRTDTLISVFTEWAEMNDIKLDELDPSLPESNRKGNLTPILEDAFGIEKDRRRMDDDRPYVYHPISLDDDIQNIT</sequence>
<dbReference type="InterPro" id="IPR050219">
    <property type="entry name" value="DnaG_primase"/>
</dbReference>
<feature type="compositionally biased region" description="Basic and acidic residues" evidence="1">
    <location>
        <begin position="823"/>
        <end position="836"/>
    </location>
</feature>
<dbReference type="Proteomes" id="UP000281564">
    <property type="component" value="Unassembled WGS sequence"/>
</dbReference>
<dbReference type="Pfam" id="PF08275">
    <property type="entry name" value="DNAG_N"/>
    <property type="match status" value="1"/>
</dbReference>
<dbReference type="Gene3D" id="3.90.980.10">
    <property type="entry name" value="DNA primase, catalytic core, N-terminal domain"/>
    <property type="match status" value="1"/>
</dbReference>
<feature type="compositionally biased region" description="Basic and acidic residues" evidence="1">
    <location>
        <begin position="402"/>
        <end position="424"/>
    </location>
</feature>
<feature type="compositionally biased region" description="Low complexity" evidence="1">
    <location>
        <begin position="1205"/>
        <end position="1255"/>
    </location>
</feature>
<feature type="compositionally biased region" description="Polar residues" evidence="1">
    <location>
        <begin position="313"/>
        <end position="342"/>
    </location>
</feature>
<dbReference type="Gene3D" id="3.40.1360.10">
    <property type="match status" value="1"/>
</dbReference>
<dbReference type="GO" id="GO:0005737">
    <property type="term" value="C:cytoplasm"/>
    <property type="evidence" value="ECO:0007669"/>
    <property type="project" value="TreeGrafter"/>
</dbReference>
<feature type="compositionally biased region" description="Polar residues" evidence="1">
    <location>
        <begin position="523"/>
        <end position="532"/>
    </location>
</feature>
<feature type="compositionally biased region" description="Low complexity" evidence="1">
    <location>
        <begin position="841"/>
        <end position="854"/>
    </location>
</feature>
<evidence type="ECO:0000313" key="4">
    <source>
        <dbReference type="Proteomes" id="UP000281564"/>
    </source>
</evidence>
<name>A0A3A6PWD8_9EURY</name>
<evidence type="ECO:0000313" key="3">
    <source>
        <dbReference type="EMBL" id="RJX47852.1"/>
    </source>
</evidence>